<dbReference type="KEGG" id="gaw:V144x_05420"/>
<dbReference type="RefSeq" id="WP_144980967.1">
    <property type="nucleotide sequence ID" value="NZ_CP037920.1"/>
</dbReference>
<dbReference type="PROSITE" id="PS51257">
    <property type="entry name" value="PROKAR_LIPOPROTEIN"/>
    <property type="match status" value="1"/>
</dbReference>
<organism evidence="1 2">
    <name type="scientific">Gimesia aquarii</name>
    <dbReference type="NCBI Taxonomy" id="2527964"/>
    <lineage>
        <taxon>Bacteria</taxon>
        <taxon>Pseudomonadati</taxon>
        <taxon>Planctomycetota</taxon>
        <taxon>Planctomycetia</taxon>
        <taxon>Planctomycetales</taxon>
        <taxon>Planctomycetaceae</taxon>
        <taxon>Gimesia</taxon>
    </lineage>
</organism>
<protein>
    <recommendedName>
        <fullName evidence="3">Carboxypeptidase regulatory-like domain-containing protein</fullName>
    </recommendedName>
</protein>
<proteinExistence type="predicted"/>
<evidence type="ECO:0008006" key="3">
    <source>
        <dbReference type="Google" id="ProtNLM"/>
    </source>
</evidence>
<gene>
    <name evidence="1" type="ORF">V144x_05420</name>
</gene>
<dbReference type="Proteomes" id="UP000318704">
    <property type="component" value="Chromosome"/>
</dbReference>
<name>A0A517VQ41_9PLAN</name>
<sequence length="139" mass="14934">MPHVKTHCCRSVEFRILIASFLCLTFTSVGCESKIAVPEKPADSAKVSGLVTLNGKPVSGGEVGFFSLQFGMAGQAALDKEGKFTLSEPIAPGDYRIYFLSGDSRPLNGMPAKYMSETSSDFSVTVKESDNQLTIDLKS</sequence>
<evidence type="ECO:0000313" key="1">
    <source>
        <dbReference type="EMBL" id="QDT95103.1"/>
    </source>
</evidence>
<dbReference type="EMBL" id="CP037920">
    <property type="protein sequence ID" value="QDT95103.1"/>
    <property type="molecule type" value="Genomic_DNA"/>
</dbReference>
<dbReference type="AlphaFoldDB" id="A0A517VQ41"/>
<evidence type="ECO:0000313" key="2">
    <source>
        <dbReference type="Proteomes" id="UP000318704"/>
    </source>
</evidence>
<accession>A0A517VQ41</accession>
<reference evidence="1 2" key="1">
    <citation type="submission" date="2019-03" db="EMBL/GenBank/DDBJ databases">
        <title>Deep-cultivation of Planctomycetes and their phenomic and genomic characterization uncovers novel biology.</title>
        <authorList>
            <person name="Wiegand S."/>
            <person name="Jogler M."/>
            <person name="Boedeker C."/>
            <person name="Pinto D."/>
            <person name="Vollmers J."/>
            <person name="Rivas-Marin E."/>
            <person name="Kohn T."/>
            <person name="Peeters S.H."/>
            <person name="Heuer A."/>
            <person name="Rast P."/>
            <person name="Oberbeckmann S."/>
            <person name="Bunk B."/>
            <person name="Jeske O."/>
            <person name="Meyerdierks A."/>
            <person name="Storesund J.E."/>
            <person name="Kallscheuer N."/>
            <person name="Luecker S."/>
            <person name="Lage O.M."/>
            <person name="Pohl T."/>
            <person name="Merkel B.J."/>
            <person name="Hornburger P."/>
            <person name="Mueller R.-W."/>
            <person name="Bruemmer F."/>
            <person name="Labrenz M."/>
            <person name="Spormann A.M."/>
            <person name="Op den Camp H."/>
            <person name="Overmann J."/>
            <person name="Amann R."/>
            <person name="Jetten M.S.M."/>
            <person name="Mascher T."/>
            <person name="Medema M.H."/>
            <person name="Devos D.P."/>
            <person name="Kaster A.-K."/>
            <person name="Ovreas L."/>
            <person name="Rohde M."/>
            <person name="Galperin M.Y."/>
            <person name="Jogler C."/>
        </authorList>
    </citation>
    <scope>NUCLEOTIDE SEQUENCE [LARGE SCALE GENOMIC DNA]</scope>
    <source>
        <strain evidence="1 2">V144</strain>
    </source>
</reference>